<evidence type="ECO:0000313" key="2">
    <source>
        <dbReference type="Proteomes" id="UP000604117"/>
    </source>
</evidence>
<proteinExistence type="predicted"/>
<organism evidence="1 2">
    <name type="scientific">Asanoa siamensis</name>
    <dbReference type="NCBI Taxonomy" id="926357"/>
    <lineage>
        <taxon>Bacteria</taxon>
        <taxon>Bacillati</taxon>
        <taxon>Actinomycetota</taxon>
        <taxon>Actinomycetes</taxon>
        <taxon>Micromonosporales</taxon>
        <taxon>Micromonosporaceae</taxon>
        <taxon>Asanoa</taxon>
    </lineage>
</organism>
<sequence length="81" mass="8875">MESGVVEILFRFDGENGRVLLEVAADRDPSSVGKSAQDLGMPMCTASVEFRARGYRALLGWVLFEDSTAPFAWYGDRPVGC</sequence>
<evidence type="ECO:0000313" key="1">
    <source>
        <dbReference type="EMBL" id="GIF77998.1"/>
    </source>
</evidence>
<dbReference type="Proteomes" id="UP000604117">
    <property type="component" value="Unassembled WGS sequence"/>
</dbReference>
<protein>
    <submittedName>
        <fullName evidence="1">Uncharacterized protein</fullName>
    </submittedName>
</protein>
<keyword evidence="2" id="KW-1185">Reference proteome</keyword>
<accession>A0ABQ4D381</accession>
<comment type="caution">
    <text evidence="1">The sequence shown here is derived from an EMBL/GenBank/DDBJ whole genome shotgun (WGS) entry which is preliminary data.</text>
</comment>
<dbReference type="EMBL" id="BONE01000113">
    <property type="protein sequence ID" value="GIF77998.1"/>
    <property type="molecule type" value="Genomic_DNA"/>
</dbReference>
<reference evidence="1 2" key="1">
    <citation type="submission" date="2021-01" db="EMBL/GenBank/DDBJ databases">
        <title>Whole genome shotgun sequence of Asanoa siamensis NBRC 107932.</title>
        <authorList>
            <person name="Komaki H."/>
            <person name="Tamura T."/>
        </authorList>
    </citation>
    <scope>NUCLEOTIDE SEQUENCE [LARGE SCALE GENOMIC DNA]</scope>
    <source>
        <strain evidence="1 2">NBRC 107932</strain>
    </source>
</reference>
<gene>
    <name evidence="1" type="ORF">Asi02nite_75160</name>
</gene>
<name>A0ABQ4D381_9ACTN</name>